<proteinExistence type="predicted"/>
<evidence type="ECO:0000256" key="2">
    <source>
        <dbReference type="SAM" id="MobiDB-lite"/>
    </source>
</evidence>
<keyword evidence="1" id="KW-0175">Coiled coil</keyword>
<reference evidence="3 4" key="1">
    <citation type="submission" date="2016-04" db="EMBL/GenBank/DDBJ databases">
        <title>Complete Genome Sequence of Halotalea alkalilenta IHB B 13600.</title>
        <authorList>
            <person name="Swarnkar M.K."/>
            <person name="Sharma A."/>
            <person name="Kaushal K."/>
            <person name="Soni R."/>
            <person name="Rana S."/>
            <person name="Singh A.K."/>
            <person name="Gulati A."/>
        </authorList>
    </citation>
    <scope>NUCLEOTIDE SEQUENCE [LARGE SCALE GENOMIC DNA]</scope>
    <source>
        <strain evidence="3 4">IHB B 13600</strain>
    </source>
</reference>
<feature type="compositionally biased region" description="Basic and acidic residues" evidence="2">
    <location>
        <begin position="246"/>
        <end position="257"/>
    </location>
</feature>
<protein>
    <submittedName>
        <fullName evidence="3">Uncharacterized protein</fullName>
    </submittedName>
</protein>
<accession>A0A172YB58</accession>
<feature type="compositionally biased region" description="Basic and acidic residues" evidence="2">
    <location>
        <begin position="207"/>
        <end position="234"/>
    </location>
</feature>
<evidence type="ECO:0000313" key="4">
    <source>
        <dbReference type="Proteomes" id="UP000077875"/>
    </source>
</evidence>
<feature type="region of interest" description="Disordered" evidence="2">
    <location>
        <begin position="206"/>
        <end position="257"/>
    </location>
</feature>
<dbReference type="RefSeq" id="WP_064121330.1">
    <property type="nucleotide sequence ID" value="NZ_CP015243.1"/>
</dbReference>
<evidence type="ECO:0000256" key="1">
    <source>
        <dbReference type="SAM" id="Coils"/>
    </source>
</evidence>
<name>A0A172YB58_9GAMM</name>
<feature type="coiled-coil region" evidence="1">
    <location>
        <begin position="39"/>
        <end position="95"/>
    </location>
</feature>
<dbReference type="Proteomes" id="UP000077875">
    <property type="component" value="Chromosome"/>
</dbReference>
<sequence>MNDRATLPQSLVNQLDAHDQAKAAYQESRTKTLAMADRVDKHRQAANAARFEAEEATRQWRERFRDADGELTKPIRQLKAKAAEHAELAGEYEQLADTLEADLEEVRFDNADRRTAYLGHYRAAREGWRRYRVDTLAAQVFGTEAGQALLAAIASHRALIEEQVAQDPIVGRSFGNYAPTLAGQAEERQATTHRYRQWLEALIARHGHGESKRDPLPESMRRIKRDSREGDAQKVHSPAYRHRLRVEREQARRRQRS</sequence>
<dbReference type="EMBL" id="CP015243">
    <property type="protein sequence ID" value="ANF56346.1"/>
    <property type="molecule type" value="Genomic_DNA"/>
</dbReference>
<organism evidence="3 4">
    <name type="scientific">Halotalea alkalilenta</name>
    <dbReference type="NCBI Taxonomy" id="376489"/>
    <lineage>
        <taxon>Bacteria</taxon>
        <taxon>Pseudomonadati</taxon>
        <taxon>Pseudomonadota</taxon>
        <taxon>Gammaproteobacteria</taxon>
        <taxon>Oceanospirillales</taxon>
        <taxon>Halomonadaceae</taxon>
        <taxon>Halotalea</taxon>
    </lineage>
</organism>
<dbReference type="KEGG" id="haa:A5892_01775"/>
<keyword evidence="4" id="KW-1185">Reference proteome</keyword>
<gene>
    <name evidence="3" type="ORF">A5892_01775</name>
</gene>
<dbReference type="AlphaFoldDB" id="A0A172YB58"/>
<evidence type="ECO:0000313" key="3">
    <source>
        <dbReference type="EMBL" id="ANF56346.1"/>
    </source>
</evidence>